<protein>
    <submittedName>
        <fullName evidence="3">Uncharacterized protein</fullName>
    </submittedName>
</protein>
<feature type="compositionally biased region" description="Polar residues" evidence="1">
    <location>
        <begin position="81"/>
        <end position="92"/>
    </location>
</feature>
<feature type="region of interest" description="Disordered" evidence="1">
    <location>
        <begin position="19"/>
        <end position="111"/>
    </location>
</feature>
<organism evidence="3 4">
    <name type="scientific">Roseococcus pinisoli</name>
    <dbReference type="NCBI Taxonomy" id="2835040"/>
    <lineage>
        <taxon>Bacteria</taxon>
        <taxon>Pseudomonadati</taxon>
        <taxon>Pseudomonadota</taxon>
        <taxon>Alphaproteobacteria</taxon>
        <taxon>Acetobacterales</taxon>
        <taxon>Roseomonadaceae</taxon>
        <taxon>Roseococcus</taxon>
    </lineage>
</organism>
<accession>A0ABS5QI32</accession>
<feature type="compositionally biased region" description="Gly residues" evidence="1">
    <location>
        <begin position="66"/>
        <end position="75"/>
    </location>
</feature>
<reference evidence="3 4" key="1">
    <citation type="submission" date="2021-05" db="EMBL/GenBank/DDBJ databases">
        <title>Roseococcus sp. XZZS9, whole genome shotgun sequencing project.</title>
        <authorList>
            <person name="Zhao G."/>
            <person name="Shen L."/>
        </authorList>
    </citation>
    <scope>NUCLEOTIDE SEQUENCE [LARGE SCALE GENOMIC DNA]</scope>
    <source>
        <strain evidence="3 4">XZZS9</strain>
    </source>
</reference>
<dbReference type="EMBL" id="JAHCDA010000004">
    <property type="protein sequence ID" value="MBS7813008.1"/>
    <property type="molecule type" value="Genomic_DNA"/>
</dbReference>
<keyword evidence="2" id="KW-0732">Signal</keyword>
<feature type="signal peptide" evidence="2">
    <location>
        <begin position="1"/>
        <end position="19"/>
    </location>
</feature>
<evidence type="ECO:0000256" key="1">
    <source>
        <dbReference type="SAM" id="MobiDB-lite"/>
    </source>
</evidence>
<evidence type="ECO:0000313" key="4">
    <source>
        <dbReference type="Proteomes" id="UP000766336"/>
    </source>
</evidence>
<evidence type="ECO:0000313" key="3">
    <source>
        <dbReference type="EMBL" id="MBS7813008.1"/>
    </source>
</evidence>
<proteinExistence type="predicted"/>
<sequence length="111" mass="10791">MRFILPMTVALAFAGPAFAQAPPTPAVPSGQSTVQGCNPAGRAEAATPPARGSGDGTAPGNAGSTGWTGGTGGSHIGTNTQGATRDSPTWQAPTARGLDPLAAPARPEPAC</sequence>
<dbReference type="Proteomes" id="UP000766336">
    <property type="component" value="Unassembled WGS sequence"/>
</dbReference>
<evidence type="ECO:0000256" key="2">
    <source>
        <dbReference type="SAM" id="SignalP"/>
    </source>
</evidence>
<feature type="chain" id="PRO_5045599958" evidence="2">
    <location>
        <begin position="20"/>
        <end position="111"/>
    </location>
</feature>
<keyword evidence="4" id="KW-1185">Reference proteome</keyword>
<gene>
    <name evidence="3" type="ORF">KHU32_18820</name>
</gene>
<name>A0ABS5QI32_9PROT</name>
<dbReference type="RefSeq" id="WP_213671712.1">
    <property type="nucleotide sequence ID" value="NZ_JAHCDA010000004.1"/>
</dbReference>
<comment type="caution">
    <text evidence="3">The sequence shown here is derived from an EMBL/GenBank/DDBJ whole genome shotgun (WGS) entry which is preliminary data.</text>
</comment>